<proteinExistence type="inferred from homology"/>
<evidence type="ECO:0000313" key="4">
    <source>
        <dbReference type="EMBL" id="KAK7082476.1"/>
    </source>
</evidence>
<dbReference type="AlphaFoldDB" id="A0AAN9A6I4"/>
<comment type="similarity">
    <text evidence="1">Belongs to the UPF0587 family.</text>
</comment>
<gene>
    <name evidence="4" type="ORF">SK128_000205</name>
</gene>
<evidence type="ECO:0000256" key="1">
    <source>
        <dbReference type="ARBA" id="ARBA00007818"/>
    </source>
</evidence>
<organism evidence="4 5">
    <name type="scientific">Halocaridina rubra</name>
    <name type="common">Hawaiian red shrimp</name>
    <dbReference type="NCBI Taxonomy" id="373956"/>
    <lineage>
        <taxon>Eukaryota</taxon>
        <taxon>Metazoa</taxon>
        <taxon>Ecdysozoa</taxon>
        <taxon>Arthropoda</taxon>
        <taxon>Crustacea</taxon>
        <taxon>Multicrustacea</taxon>
        <taxon>Malacostraca</taxon>
        <taxon>Eumalacostraca</taxon>
        <taxon>Eucarida</taxon>
        <taxon>Decapoda</taxon>
        <taxon>Pleocyemata</taxon>
        <taxon>Caridea</taxon>
        <taxon>Atyoidea</taxon>
        <taxon>Atyidae</taxon>
        <taxon>Halocaridina</taxon>
    </lineage>
</organism>
<feature type="non-terminal residue" evidence="4">
    <location>
        <position position="122"/>
    </location>
</feature>
<reference evidence="4 5" key="1">
    <citation type="submission" date="2023-11" db="EMBL/GenBank/DDBJ databases">
        <title>Halocaridina rubra genome assembly.</title>
        <authorList>
            <person name="Smith C."/>
        </authorList>
    </citation>
    <scope>NUCLEOTIDE SEQUENCE [LARGE SCALE GENOMIC DNA]</scope>
    <source>
        <strain evidence="4">EP-1</strain>
        <tissue evidence="4">Whole</tissue>
    </source>
</reference>
<accession>A0AAN9A6I4</accession>
<protein>
    <submittedName>
        <fullName evidence="4">Uncharacterized protein</fullName>
    </submittedName>
</protein>
<evidence type="ECO:0000256" key="2">
    <source>
        <dbReference type="ARBA" id="ARBA00022723"/>
    </source>
</evidence>
<keyword evidence="5" id="KW-1185">Reference proteome</keyword>
<evidence type="ECO:0000313" key="5">
    <source>
        <dbReference type="Proteomes" id="UP001381693"/>
    </source>
</evidence>
<keyword evidence="2" id="KW-0479">Metal-binding</keyword>
<evidence type="ECO:0000256" key="3">
    <source>
        <dbReference type="ARBA" id="ARBA00022833"/>
    </source>
</evidence>
<keyword evidence="3" id="KW-0862">Zinc</keyword>
<dbReference type="PANTHER" id="PTHR12857:SF0">
    <property type="entry name" value="CXXC MOTIF CONTAINING ZINC BINDING PROTEIN"/>
    <property type="match status" value="1"/>
</dbReference>
<comment type="caution">
    <text evidence="4">The sequence shown here is derived from an EMBL/GenBank/DDBJ whole genome shotgun (WGS) entry which is preliminary data.</text>
</comment>
<dbReference type="PANTHER" id="PTHR12857">
    <property type="entry name" value="CXXC MOTIF CONTAINING ZINC BINDING PROTEIN"/>
    <property type="match status" value="1"/>
</dbReference>
<dbReference type="SUPFAM" id="SSF141678">
    <property type="entry name" value="MAL13P1.257-like"/>
    <property type="match status" value="1"/>
</dbReference>
<sequence length="122" mass="13656">MLGISDNFHKQLIGGNLGFRPTYRCATACLLINRAEMCPCENTGKKATEKRIAIRAQLENVTNLEATGDDFQYCLRIKCNGCNEEADKWQFISADEQIKMPGSQGSTNFLIKCKICRKTNSV</sequence>
<dbReference type="Proteomes" id="UP001381693">
    <property type="component" value="Unassembled WGS sequence"/>
</dbReference>
<dbReference type="GO" id="GO:0008270">
    <property type="term" value="F:zinc ion binding"/>
    <property type="evidence" value="ECO:0007669"/>
    <property type="project" value="TreeGrafter"/>
</dbReference>
<dbReference type="Pfam" id="PF05907">
    <property type="entry name" value="CXXC_Zn-b_euk"/>
    <property type="match status" value="1"/>
</dbReference>
<name>A0AAN9A6I4_HALRR</name>
<dbReference type="InterPro" id="IPR008584">
    <property type="entry name" value="CXXC_Zn-binding_euk"/>
</dbReference>
<dbReference type="EMBL" id="JAXCGZ010004003">
    <property type="protein sequence ID" value="KAK7082476.1"/>
    <property type="molecule type" value="Genomic_DNA"/>
</dbReference>